<evidence type="ECO:0000256" key="1">
    <source>
        <dbReference type="SAM" id="Phobius"/>
    </source>
</evidence>
<feature type="domain" description="Type 4 fimbrial biogenesis protein PilX N-terminal" evidence="2">
    <location>
        <begin position="20"/>
        <end position="65"/>
    </location>
</feature>
<reference evidence="3" key="1">
    <citation type="journal article" date="2010" name="Int. J. Syst. Evol. Microbiol.">
        <title>Porticoccus litoralis gen. nov., sp. nov., a gammaproteobacterium isolated from the Yellow Sea.</title>
        <authorList>
            <person name="Oh H.M."/>
            <person name="Kim H."/>
            <person name="Kim K.M."/>
            <person name="Min G.S."/>
            <person name="Cho J.C."/>
        </authorList>
    </citation>
    <scope>NUCLEOTIDE SEQUENCE</scope>
    <source>
        <strain evidence="3">DSM 25064</strain>
    </source>
</reference>
<gene>
    <name evidence="3" type="ORF">Q8A57_08805</name>
</gene>
<proteinExistence type="predicted"/>
<dbReference type="AlphaFoldDB" id="A0AAW8B516"/>
<dbReference type="RefSeq" id="WP_305170693.1">
    <property type="nucleotide sequence ID" value="NZ_JAUUUU010000004.1"/>
</dbReference>
<keyword evidence="1" id="KW-1133">Transmembrane helix</keyword>
<dbReference type="EMBL" id="JAUUUU010000004">
    <property type="protein sequence ID" value="MDP1521065.1"/>
    <property type="molecule type" value="Genomic_DNA"/>
</dbReference>
<sequence length="211" mass="22724">MGVLMKKTIAQSSQFHSRQRGAVLLISIVFLLLLSILALSTMKSGTLEFLMAGNEQSRVEAYELAAAVNESVISRWKASTTPDDVAVEANFKTDKTLCSTGHSDPDSECDANTLTIDDNLSTKLTSTGATVEYMTHYLAEGRAPRGAGQDEDDCAFYFETETDFNNAANNQGVSHQAEGVYIINPVASDCSQVSSVKGDLDKYAHIPIAAD</sequence>
<feature type="transmembrane region" description="Helical" evidence="1">
    <location>
        <begin position="21"/>
        <end position="42"/>
    </location>
</feature>
<reference evidence="3" key="2">
    <citation type="submission" date="2023-08" db="EMBL/GenBank/DDBJ databases">
        <authorList>
            <person name="Luo J."/>
        </authorList>
    </citation>
    <scope>NUCLEOTIDE SEQUENCE</scope>
    <source>
        <strain evidence="3">DSM 25064</strain>
    </source>
</reference>
<dbReference type="Pfam" id="PF14341">
    <property type="entry name" value="PilX_N"/>
    <property type="match status" value="1"/>
</dbReference>
<name>A0AAW8B516_9GAMM</name>
<keyword evidence="1" id="KW-0812">Transmembrane</keyword>
<keyword evidence="4" id="KW-1185">Reference proteome</keyword>
<keyword evidence="1" id="KW-0472">Membrane</keyword>
<dbReference type="InterPro" id="IPR025746">
    <property type="entry name" value="PilX_N_dom"/>
</dbReference>
<accession>A0AAW8B516</accession>
<dbReference type="Proteomes" id="UP001178354">
    <property type="component" value="Unassembled WGS sequence"/>
</dbReference>
<evidence type="ECO:0000313" key="3">
    <source>
        <dbReference type="EMBL" id="MDP1521065.1"/>
    </source>
</evidence>
<organism evidence="3 4">
    <name type="scientific">Porticoccus litoralis</name>
    <dbReference type="NCBI Taxonomy" id="434086"/>
    <lineage>
        <taxon>Bacteria</taxon>
        <taxon>Pseudomonadati</taxon>
        <taxon>Pseudomonadota</taxon>
        <taxon>Gammaproteobacteria</taxon>
        <taxon>Cellvibrionales</taxon>
        <taxon>Porticoccaceae</taxon>
        <taxon>Porticoccus</taxon>
    </lineage>
</organism>
<evidence type="ECO:0000259" key="2">
    <source>
        <dbReference type="Pfam" id="PF14341"/>
    </source>
</evidence>
<protein>
    <submittedName>
        <fullName evidence="3">PilX N-terminal domain-containing pilus assembly protein</fullName>
    </submittedName>
</protein>
<evidence type="ECO:0000313" key="4">
    <source>
        <dbReference type="Proteomes" id="UP001178354"/>
    </source>
</evidence>
<comment type="caution">
    <text evidence="3">The sequence shown here is derived from an EMBL/GenBank/DDBJ whole genome shotgun (WGS) entry which is preliminary data.</text>
</comment>